<keyword evidence="2" id="KW-1185">Reference proteome</keyword>
<name>A0ABQ7DT50_BRACR</name>
<reference evidence="1 2" key="1">
    <citation type="journal article" date="2020" name="BMC Genomics">
        <title>Intraspecific diversification of the crop wild relative Brassica cretica Lam. using demographic model selection.</title>
        <authorList>
            <person name="Kioukis A."/>
            <person name="Michalopoulou V.A."/>
            <person name="Briers L."/>
            <person name="Pirintsos S."/>
            <person name="Studholme D.J."/>
            <person name="Pavlidis P."/>
            <person name="Sarris P.F."/>
        </authorList>
    </citation>
    <scope>NUCLEOTIDE SEQUENCE [LARGE SCALE GENOMIC DNA]</scope>
    <source>
        <strain evidence="2">cv. PFS-1207/04</strain>
    </source>
</reference>
<organism evidence="1 2">
    <name type="scientific">Brassica cretica</name>
    <name type="common">Mustard</name>
    <dbReference type="NCBI Taxonomy" id="69181"/>
    <lineage>
        <taxon>Eukaryota</taxon>
        <taxon>Viridiplantae</taxon>
        <taxon>Streptophyta</taxon>
        <taxon>Embryophyta</taxon>
        <taxon>Tracheophyta</taxon>
        <taxon>Spermatophyta</taxon>
        <taxon>Magnoliopsida</taxon>
        <taxon>eudicotyledons</taxon>
        <taxon>Gunneridae</taxon>
        <taxon>Pentapetalae</taxon>
        <taxon>rosids</taxon>
        <taxon>malvids</taxon>
        <taxon>Brassicales</taxon>
        <taxon>Brassicaceae</taxon>
        <taxon>Brassiceae</taxon>
        <taxon>Brassica</taxon>
    </lineage>
</organism>
<evidence type="ECO:0000313" key="1">
    <source>
        <dbReference type="EMBL" id="KAF3580154.1"/>
    </source>
</evidence>
<sequence>MDFQDANLLNQKGACPIPSVILPLGFPRIAEDARGPYRNNDWSTDSTNQAKPVFKATITPTVSDSV</sequence>
<dbReference type="EMBL" id="QGKV02000649">
    <property type="protein sequence ID" value="KAF3580154.1"/>
    <property type="molecule type" value="Genomic_DNA"/>
</dbReference>
<evidence type="ECO:0000313" key="2">
    <source>
        <dbReference type="Proteomes" id="UP000266723"/>
    </source>
</evidence>
<dbReference type="Proteomes" id="UP000266723">
    <property type="component" value="Unassembled WGS sequence"/>
</dbReference>
<protein>
    <submittedName>
        <fullName evidence="1">Uncharacterized protein</fullName>
    </submittedName>
</protein>
<proteinExistence type="predicted"/>
<comment type="caution">
    <text evidence="1">The sequence shown here is derived from an EMBL/GenBank/DDBJ whole genome shotgun (WGS) entry which is preliminary data.</text>
</comment>
<gene>
    <name evidence="1" type="ORF">DY000_02031234</name>
</gene>
<accession>A0ABQ7DT50</accession>